<dbReference type="AlphaFoldDB" id="B9XGK7"/>
<dbReference type="STRING" id="320771.Cflav_PD3775"/>
<keyword evidence="1" id="KW-0645">Protease</keyword>
<gene>
    <name evidence="7" type="ORF">Cflav_PD3775</name>
</gene>
<dbReference type="EMBL" id="ABOX02000012">
    <property type="protein sequence ID" value="EEF61058.1"/>
    <property type="molecule type" value="Genomic_DNA"/>
</dbReference>
<evidence type="ECO:0000256" key="4">
    <source>
        <dbReference type="ARBA" id="ARBA00023049"/>
    </source>
</evidence>
<evidence type="ECO:0000256" key="5">
    <source>
        <dbReference type="RuleBase" id="RU000590"/>
    </source>
</evidence>
<accession>B9XGK7</accession>
<protein>
    <submittedName>
        <fullName evidence="7">Peptidase M24</fullName>
    </submittedName>
</protein>
<feature type="domain" description="Peptidase M24" evidence="6">
    <location>
        <begin position="165"/>
        <end position="386"/>
    </location>
</feature>
<evidence type="ECO:0000256" key="1">
    <source>
        <dbReference type="ARBA" id="ARBA00022670"/>
    </source>
</evidence>
<keyword evidence="8" id="KW-1185">Reference proteome</keyword>
<dbReference type="PANTHER" id="PTHR46112:SF2">
    <property type="entry name" value="XAA-PRO AMINOPEPTIDASE P-RELATED"/>
    <property type="match status" value="1"/>
</dbReference>
<dbReference type="GO" id="GO:0046872">
    <property type="term" value="F:metal ion binding"/>
    <property type="evidence" value="ECO:0007669"/>
    <property type="project" value="UniProtKB-KW"/>
</dbReference>
<dbReference type="InterPro" id="IPR001131">
    <property type="entry name" value="Peptidase_M24B_aminopep-P_CS"/>
</dbReference>
<dbReference type="GO" id="GO:0008237">
    <property type="term" value="F:metallopeptidase activity"/>
    <property type="evidence" value="ECO:0007669"/>
    <property type="project" value="UniProtKB-KW"/>
</dbReference>
<dbReference type="Gene3D" id="3.90.230.10">
    <property type="entry name" value="Creatinase/methionine aminopeptidase superfamily"/>
    <property type="match status" value="1"/>
</dbReference>
<dbReference type="PANTHER" id="PTHR46112">
    <property type="entry name" value="AMINOPEPTIDASE"/>
    <property type="match status" value="1"/>
</dbReference>
<dbReference type="Proteomes" id="UP000003688">
    <property type="component" value="Unassembled WGS sequence"/>
</dbReference>
<dbReference type="InterPro" id="IPR036005">
    <property type="entry name" value="Creatinase/aminopeptidase-like"/>
</dbReference>
<name>B9XGK7_PEDPL</name>
<evidence type="ECO:0000259" key="6">
    <source>
        <dbReference type="Pfam" id="PF00557"/>
    </source>
</evidence>
<dbReference type="PROSITE" id="PS00491">
    <property type="entry name" value="PROLINE_PEPTIDASE"/>
    <property type="match status" value="1"/>
</dbReference>
<dbReference type="Pfam" id="PF00557">
    <property type="entry name" value="Peptidase_M24"/>
    <property type="match status" value="1"/>
</dbReference>
<dbReference type="SUPFAM" id="SSF55920">
    <property type="entry name" value="Creatinase/aminopeptidase"/>
    <property type="match status" value="1"/>
</dbReference>
<comment type="caution">
    <text evidence="7">The sequence shown here is derived from an EMBL/GenBank/DDBJ whole genome shotgun (WGS) entry which is preliminary data.</text>
</comment>
<sequence>MQVTVYSAFNPINFQSLHSRTAMAPSKAKTKNLLMVADSEHDANMLYTVGMFVPDPFIYLRLSGREFIVMSDLEIDRARKQAPRCQVLPLSDYYQNLRSKGKTPDFAGVIQLILRENKTSSVFVPNNFPFGLATQLKNLGISVKPELGNFIPEREIKTADEVRKLTAALRMAEIGMAAGIEALKTSKVGKGNRLLHQNSPLTSEKLRSIIDTAVLQAGGFAANTIVAGGRQGCDPHERGYGPLRANELIILDIFPRAQKTGYFGDITRTVVKGRATEAARKLYDTVYAGQKLAFTLMRANTPTATVHEAVLSLFNKQGYKTGKIDGRMQGFFHGTGHGLGLEIHESPRVGATSTGVLKAGQVITVEPGLYYSEIGGVRIEDVALITTGKSKNLTRFEKVLEV</sequence>
<keyword evidence="2 5" id="KW-0479">Metal-binding</keyword>
<dbReference type="InterPro" id="IPR000994">
    <property type="entry name" value="Pept_M24"/>
</dbReference>
<keyword evidence="4" id="KW-0482">Metalloprotease</keyword>
<proteinExistence type="inferred from homology"/>
<evidence type="ECO:0000313" key="7">
    <source>
        <dbReference type="EMBL" id="EEF61058.1"/>
    </source>
</evidence>
<dbReference type="InterPro" id="IPR050659">
    <property type="entry name" value="Peptidase_M24B"/>
</dbReference>
<organism evidence="7 8">
    <name type="scientific">Pedosphaera parvula (strain Ellin514)</name>
    <dbReference type="NCBI Taxonomy" id="320771"/>
    <lineage>
        <taxon>Bacteria</taxon>
        <taxon>Pseudomonadati</taxon>
        <taxon>Verrucomicrobiota</taxon>
        <taxon>Pedosphaerae</taxon>
        <taxon>Pedosphaerales</taxon>
        <taxon>Pedosphaeraceae</taxon>
        <taxon>Pedosphaera</taxon>
    </lineage>
</organism>
<reference evidence="7 8" key="1">
    <citation type="journal article" date="2011" name="J. Bacteriol.">
        <title>Genome sequence of 'Pedosphaera parvula' Ellin514, an aerobic Verrucomicrobial isolate from pasture soil.</title>
        <authorList>
            <person name="Kant R."/>
            <person name="van Passel M.W."/>
            <person name="Sangwan P."/>
            <person name="Palva A."/>
            <person name="Lucas S."/>
            <person name="Copeland A."/>
            <person name="Lapidus A."/>
            <person name="Glavina Del Rio T."/>
            <person name="Dalin E."/>
            <person name="Tice H."/>
            <person name="Bruce D."/>
            <person name="Goodwin L."/>
            <person name="Pitluck S."/>
            <person name="Chertkov O."/>
            <person name="Larimer F.W."/>
            <person name="Land M.L."/>
            <person name="Hauser L."/>
            <person name="Brettin T.S."/>
            <person name="Detter J.C."/>
            <person name="Han S."/>
            <person name="de Vos W.M."/>
            <person name="Janssen P.H."/>
            <person name="Smidt H."/>
        </authorList>
    </citation>
    <scope>NUCLEOTIDE SEQUENCE [LARGE SCALE GENOMIC DNA]</scope>
    <source>
        <strain evidence="7 8">Ellin514</strain>
    </source>
</reference>
<comment type="similarity">
    <text evidence="5">Belongs to the peptidase M24B family.</text>
</comment>
<evidence type="ECO:0000256" key="3">
    <source>
        <dbReference type="ARBA" id="ARBA00022801"/>
    </source>
</evidence>
<evidence type="ECO:0000313" key="8">
    <source>
        <dbReference type="Proteomes" id="UP000003688"/>
    </source>
</evidence>
<evidence type="ECO:0000256" key="2">
    <source>
        <dbReference type="ARBA" id="ARBA00022723"/>
    </source>
</evidence>
<dbReference type="GO" id="GO:0006508">
    <property type="term" value="P:proteolysis"/>
    <property type="evidence" value="ECO:0007669"/>
    <property type="project" value="UniProtKB-KW"/>
</dbReference>
<keyword evidence="3" id="KW-0378">Hydrolase</keyword>